<dbReference type="GO" id="GO:0005737">
    <property type="term" value="C:cytoplasm"/>
    <property type="evidence" value="ECO:0007669"/>
    <property type="project" value="TreeGrafter"/>
</dbReference>
<keyword evidence="4 5" id="KW-0249">Electron transport</keyword>
<dbReference type="PANTHER" id="PTHR45694">
    <property type="entry name" value="GLUTAREDOXIN 2"/>
    <property type="match status" value="1"/>
</dbReference>
<proteinExistence type="inferred from homology"/>
<keyword evidence="3 5" id="KW-0813">Transport</keyword>
<dbReference type="PANTHER" id="PTHR45694:SF18">
    <property type="entry name" value="GLUTAREDOXIN-1-RELATED"/>
    <property type="match status" value="1"/>
</dbReference>
<dbReference type="SUPFAM" id="SSF52833">
    <property type="entry name" value="Thioredoxin-like"/>
    <property type="match status" value="1"/>
</dbReference>
<evidence type="ECO:0000256" key="3">
    <source>
        <dbReference type="ARBA" id="ARBA00022448"/>
    </source>
</evidence>
<dbReference type="CDD" id="cd03418">
    <property type="entry name" value="GRX_GRXb_1_3_like"/>
    <property type="match status" value="1"/>
</dbReference>
<keyword evidence="5" id="KW-0676">Redox-active center</keyword>
<name>A0A1L5P8L9_RHIET</name>
<evidence type="ECO:0000256" key="1">
    <source>
        <dbReference type="ARBA" id="ARBA00002549"/>
    </source>
</evidence>
<dbReference type="Pfam" id="PF00462">
    <property type="entry name" value="Glutaredoxin"/>
    <property type="match status" value="1"/>
</dbReference>
<dbReference type="EMBL" id="CP017241">
    <property type="protein sequence ID" value="APO76495.1"/>
    <property type="molecule type" value="Genomic_DNA"/>
</dbReference>
<dbReference type="GO" id="GO:0034599">
    <property type="term" value="P:cellular response to oxidative stress"/>
    <property type="evidence" value="ECO:0007669"/>
    <property type="project" value="TreeGrafter"/>
</dbReference>
<dbReference type="InterPro" id="IPR002109">
    <property type="entry name" value="Glutaredoxin"/>
</dbReference>
<dbReference type="GO" id="GO:0015038">
    <property type="term" value="F:glutathione disulfide oxidoreductase activity"/>
    <property type="evidence" value="ECO:0007669"/>
    <property type="project" value="UniProtKB-UniRule"/>
</dbReference>
<accession>A0A1L5P8L9</accession>
<dbReference type="PRINTS" id="PR00160">
    <property type="entry name" value="GLUTAREDOXIN"/>
</dbReference>
<evidence type="ECO:0000256" key="2">
    <source>
        <dbReference type="ARBA" id="ARBA00007787"/>
    </source>
</evidence>
<protein>
    <recommendedName>
        <fullName evidence="5">Glutaredoxin</fullName>
    </recommendedName>
</protein>
<reference evidence="7 8" key="1">
    <citation type="submission" date="2016-09" db="EMBL/GenBank/DDBJ databases">
        <title>The complete genome sequences of Rhizobium gallicum, symbiovars gallicum and phaseoli, symbionts associated to common bean (Phaseolus vulgaris).</title>
        <authorList>
            <person name="Bustos P."/>
            <person name="Santamaria R.I."/>
            <person name="Perez-Carrascal O.M."/>
            <person name="Juarez S."/>
            <person name="Lozano L."/>
            <person name="Martinez-Flores I."/>
            <person name="Martinez-Romero E."/>
            <person name="Cevallos M."/>
            <person name="Romero D."/>
            <person name="Davila G."/>
            <person name="Gonzalez V."/>
        </authorList>
    </citation>
    <scope>NUCLEOTIDE SEQUENCE [LARGE SCALE GENOMIC DNA]</scope>
    <source>
        <strain evidence="7 8">8C-3</strain>
    </source>
</reference>
<dbReference type="Gene3D" id="3.40.30.10">
    <property type="entry name" value="Glutaredoxin"/>
    <property type="match status" value="1"/>
</dbReference>
<feature type="domain" description="Glutaredoxin" evidence="6">
    <location>
        <begin position="4"/>
        <end position="64"/>
    </location>
</feature>
<evidence type="ECO:0000256" key="5">
    <source>
        <dbReference type="RuleBase" id="RU364065"/>
    </source>
</evidence>
<dbReference type="NCBIfam" id="TIGR02181">
    <property type="entry name" value="GRX_bact"/>
    <property type="match status" value="1"/>
</dbReference>
<keyword evidence="5" id="KW-0963">Cytoplasm</keyword>
<evidence type="ECO:0000256" key="4">
    <source>
        <dbReference type="ARBA" id="ARBA00022982"/>
    </source>
</evidence>
<evidence type="ECO:0000259" key="6">
    <source>
        <dbReference type="Pfam" id="PF00462"/>
    </source>
</evidence>
<dbReference type="InterPro" id="IPR011900">
    <property type="entry name" value="GRX_bact"/>
</dbReference>
<organism evidence="7 8">
    <name type="scientific">Rhizobium etli 8C-3</name>
    <dbReference type="NCBI Taxonomy" id="538025"/>
    <lineage>
        <taxon>Bacteria</taxon>
        <taxon>Pseudomonadati</taxon>
        <taxon>Pseudomonadota</taxon>
        <taxon>Alphaproteobacteria</taxon>
        <taxon>Hyphomicrobiales</taxon>
        <taxon>Rhizobiaceae</taxon>
        <taxon>Rhizobium/Agrobacterium group</taxon>
        <taxon>Rhizobium</taxon>
    </lineage>
</organism>
<comment type="similarity">
    <text evidence="2 5">Belongs to the glutaredoxin family.</text>
</comment>
<comment type="function">
    <text evidence="1 5">Has a glutathione-disulfide oxidoreductase activity in the presence of NADPH and glutathione reductase. Reduces low molecular weight disulfides and proteins.</text>
</comment>
<dbReference type="Proteomes" id="UP000185109">
    <property type="component" value="Chromosome"/>
</dbReference>
<dbReference type="InterPro" id="IPR036249">
    <property type="entry name" value="Thioredoxin-like_sf"/>
</dbReference>
<evidence type="ECO:0000313" key="8">
    <source>
        <dbReference type="Proteomes" id="UP000185109"/>
    </source>
</evidence>
<dbReference type="RefSeq" id="WP_074062656.1">
    <property type="nucleotide sequence ID" value="NZ_CP017241.1"/>
</dbReference>
<dbReference type="PROSITE" id="PS51354">
    <property type="entry name" value="GLUTAREDOXIN_2"/>
    <property type="match status" value="1"/>
</dbReference>
<evidence type="ECO:0000313" key="7">
    <source>
        <dbReference type="EMBL" id="APO76495.1"/>
    </source>
</evidence>
<gene>
    <name evidence="7" type="primary">grxC</name>
    <name evidence="7" type="ORF">AM571_CH03710</name>
</gene>
<dbReference type="InterPro" id="IPR014025">
    <property type="entry name" value="Glutaredoxin_subgr"/>
</dbReference>
<dbReference type="AlphaFoldDB" id="A0A1L5P8L9"/>
<dbReference type="GO" id="GO:0045454">
    <property type="term" value="P:cell redox homeostasis"/>
    <property type="evidence" value="ECO:0007669"/>
    <property type="project" value="InterPro"/>
</dbReference>
<sequence>MAPVTIYTRQYCGYCARAKSLLEDKGIDYVEYDATFSPDLRQEMIGRSNGRTTFPQIFVGGQHVGGCDDLYALDRAGRLDAMLVA</sequence>